<dbReference type="Proteomes" id="UP000249396">
    <property type="component" value="Unassembled WGS sequence"/>
</dbReference>
<organism evidence="1 2">
    <name type="scientific">Candidatus Methylumidiphilus alinenensis</name>
    <dbReference type="NCBI Taxonomy" id="2202197"/>
    <lineage>
        <taxon>Bacteria</taxon>
        <taxon>Pseudomonadati</taxon>
        <taxon>Pseudomonadota</taxon>
        <taxon>Gammaproteobacteria</taxon>
        <taxon>Methylococcales</taxon>
        <taxon>Candidatus Methylumidiphilus</taxon>
    </lineage>
</organism>
<evidence type="ECO:0000313" key="2">
    <source>
        <dbReference type="Proteomes" id="UP000249396"/>
    </source>
</evidence>
<proteinExistence type="predicted"/>
<name>A0A2W4SPV7_9GAMM</name>
<dbReference type="EMBL" id="QJPH01000341">
    <property type="protein sequence ID" value="PZN77220.1"/>
    <property type="molecule type" value="Genomic_DNA"/>
</dbReference>
<dbReference type="AlphaFoldDB" id="A0A2W4SPV7"/>
<evidence type="ECO:0000313" key="1">
    <source>
        <dbReference type="EMBL" id="PZN77220.1"/>
    </source>
</evidence>
<reference evidence="1 2" key="1">
    <citation type="journal article" date="2018" name="Aquat. Microb. Ecol.">
        <title>Gammaproteobacterial methanotrophs dominate.</title>
        <authorList>
            <person name="Rissanen A.J."/>
            <person name="Saarenheimo J."/>
            <person name="Tiirola M."/>
            <person name="Peura S."/>
            <person name="Aalto S.L."/>
            <person name="Karvinen A."/>
            <person name="Nykanen H."/>
        </authorList>
    </citation>
    <scope>NUCLEOTIDE SEQUENCE [LARGE SCALE GENOMIC DNA]</scope>
    <source>
        <strain evidence="1">AMbin10</strain>
    </source>
</reference>
<sequence length="125" mass="14052">MLSEQMIKAGAKLVERLDVDKSEVKSAFWLFFQEERLWKLIIASTLVASEGPRNFYKRVVSANQQADEEESVLSLNDISVTGVDHQIVQLLRLIGTGIGISGIRFSRNSINGVFIEDAYVYRSSI</sequence>
<gene>
    <name evidence="1" type="ORF">DM484_15160</name>
</gene>
<comment type="caution">
    <text evidence="1">The sequence shown here is derived from an EMBL/GenBank/DDBJ whole genome shotgun (WGS) entry which is preliminary data.</text>
</comment>
<accession>A0A2W4SPV7</accession>
<protein>
    <submittedName>
        <fullName evidence="1">Uncharacterized protein</fullName>
    </submittedName>
</protein>